<dbReference type="AlphaFoldDB" id="A0AA39L3X6"/>
<organism evidence="2 3">
    <name type="scientific">Sarocladium strictum</name>
    <name type="common">Black bundle disease fungus</name>
    <name type="synonym">Acremonium strictum</name>
    <dbReference type="NCBI Taxonomy" id="5046"/>
    <lineage>
        <taxon>Eukaryota</taxon>
        <taxon>Fungi</taxon>
        <taxon>Dikarya</taxon>
        <taxon>Ascomycota</taxon>
        <taxon>Pezizomycotina</taxon>
        <taxon>Sordariomycetes</taxon>
        <taxon>Hypocreomycetidae</taxon>
        <taxon>Hypocreales</taxon>
        <taxon>Sarocladiaceae</taxon>
        <taxon>Sarocladium</taxon>
    </lineage>
</organism>
<dbReference type="PANTHER" id="PTHR37540">
    <property type="entry name" value="TRANSCRIPTION FACTOR (ACR-2), PUTATIVE-RELATED-RELATED"/>
    <property type="match status" value="1"/>
</dbReference>
<evidence type="ECO:0000313" key="3">
    <source>
        <dbReference type="Proteomes" id="UP001175261"/>
    </source>
</evidence>
<protein>
    <submittedName>
        <fullName evidence="2">Uncharacterized protein</fullName>
    </submittedName>
</protein>
<dbReference type="InterPro" id="IPR021858">
    <property type="entry name" value="Fun_TF"/>
</dbReference>
<accession>A0AA39L3X6</accession>
<dbReference type="Proteomes" id="UP001175261">
    <property type="component" value="Unassembled WGS sequence"/>
</dbReference>
<sequence length="505" mass="56649">MLNRFVSTSIHLADGMQKRFREEQHPTELVEAYLPNTASSIEADAGDMFHFVPADASDADAKRRARSHAVKIALQQKRKLQRDTQTNFRIVSSKTSLVNAGKDEGSEVPTEQRLRRGPSSGLFDPFQVLAVDSRMFQKLLHDRRARQASEPVFSIAPDSSFHSFPAVFRGGLDDPALGNAVMLMLAFSVAEGCINSECLRYQTLALGELRERMSSVERATTLGTLGTILFLAGVEARLGKRDHVQTHLNAVQRILELGGTKGLYLTPGIKRAIFWQDLNSSILTGSSRIVDHDTFVEMHWQRDPFVPQFYQLPSGFQRLRSTLSSDFVRVLEDVRALQHIRNRARHHTPADPLEIAYINNHQASIQSRLLALKGMDPLLECVRLAAYLCSSVLCCSVWCGRLLPDNISAQLLQRLQVALEEDVWVDNIELLRWLVCMGGSFATTPNIRAGFTTLSRERLPQMLGENSYSRYLRPVPSLAEAMQSFVWSGKAFSAQVYGFWAEVTN</sequence>
<name>A0AA39L3X6_SARSR</name>
<dbReference type="Pfam" id="PF11951">
    <property type="entry name" value="Fungal_trans_2"/>
    <property type="match status" value="1"/>
</dbReference>
<keyword evidence="1" id="KW-0539">Nucleus</keyword>
<gene>
    <name evidence="2" type="ORF">NLU13_9166</name>
</gene>
<keyword evidence="3" id="KW-1185">Reference proteome</keyword>
<evidence type="ECO:0000313" key="2">
    <source>
        <dbReference type="EMBL" id="KAK0383253.1"/>
    </source>
</evidence>
<evidence type="ECO:0000256" key="1">
    <source>
        <dbReference type="ARBA" id="ARBA00023242"/>
    </source>
</evidence>
<dbReference type="PANTHER" id="PTHR37540:SF5">
    <property type="entry name" value="TRANSCRIPTION FACTOR DOMAIN-CONTAINING PROTEIN"/>
    <property type="match status" value="1"/>
</dbReference>
<comment type="caution">
    <text evidence="2">The sequence shown here is derived from an EMBL/GenBank/DDBJ whole genome shotgun (WGS) entry which is preliminary data.</text>
</comment>
<reference evidence="2" key="1">
    <citation type="submission" date="2022-10" db="EMBL/GenBank/DDBJ databases">
        <title>Determination and structural analysis of whole genome sequence of Sarocladium strictum F4-1.</title>
        <authorList>
            <person name="Hu L."/>
            <person name="Jiang Y."/>
        </authorList>
    </citation>
    <scope>NUCLEOTIDE SEQUENCE</scope>
    <source>
        <strain evidence="2">F4-1</strain>
    </source>
</reference>
<proteinExistence type="predicted"/>
<dbReference type="EMBL" id="JAPDFR010000009">
    <property type="protein sequence ID" value="KAK0383253.1"/>
    <property type="molecule type" value="Genomic_DNA"/>
</dbReference>